<protein>
    <recommendedName>
        <fullName evidence="1">TonB C-terminal domain-containing protein</fullName>
    </recommendedName>
</protein>
<dbReference type="PROSITE" id="PS52015">
    <property type="entry name" value="TONB_CTD"/>
    <property type="match status" value="1"/>
</dbReference>
<evidence type="ECO:0000313" key="2">
    <source>
        <dbReference type="EMBL" id="KAA9325861.1"/>
    </source>
</evidence>
<dbReference type="InterPro" id="IPR037682">
    <property type="entry name" value="TonB_C"/>
</dbReference>
<dbReference type="GO" id="GO:0055085">
    <property type="term" value="P:transmembrane transport"/>
    <property type="evidence" value="ECO:0007669"/>
    <property type="project" value="InterPro"/>
</dbReference>
<evidence type="ECO:0000313" key="3">
    <source>
        <dbReference type="Proteomes" id="UP000326380"/>
    </source>
</evidence>
<reference evidence="2 3" key="1">
    <citation type="submission" date="2019-09" db="EMBL/GenBank/DDBJ databases">
        <title>Genome sequence of Hymenobacter sp. M3.</title>
        <authorList>
            <person name="Srinivasan S."/>
        </authorList>
    </citation>
    <scope>NUCLEOTIDE SEQUENCE [LARGE SCALE GENOMIC DNA]</scope>
    <source>
        <strain evidence="2 3">M3</strain>
    </source>
</reference>
<name>A0A7L4ZSI7_9BACT</name>
<sequence length="210" mass="22993">MKATSYRARVFLVAQSKPAVLLLTVCLLLSVSAVGQRSYNQWDARPGRAAAPAALATARGKLLMAAQDRRDSLHREVQWRQDSLQLATLPDSTLVPRGLGERLQQHLALGSERAYFNQLRRFLRYPAAALRVQLEGKVLVQLVVSPLGYVGNATVIQADFKPITTESAQTTAAARQAMTDAAIYALRRIRFTAASSTSTEVITIPFSLVD</sequence>
<comment type="caution">
    <text evidence="2">The sequence shown here is derived from an EMBL/GenBank/DDBJ whole genome shotgun (WGS) entry which is preliminary data.</text>
</comment>
<evidence type="ECO:0000259" key="1">
    <source>
        <dbReference type="PROSITE" id="PS52015"/>
    </source>
</evidence>
<keyword evidence="3" id="KW-1185">Reference proteome</keyword>
<feature type="domain" description="TonB C-terminal" evidence="1">
    <location>
        <begin position="110"/>
        <end position="210"/>
    </location>
</feature>
<dbReference type="AlphaFoldDB" id="A0A7L4ZSI7"/>
<dbReference type="Pfam" id="PF03544">
    <property type="entry name" value="TonB_C"/>
    <property type="match status" value="1"/>
</dbReference>
<accession>A0A7L4ZSI7</accession>
<dbReference type="Gene3D" id="3.30.1150.10">
    <property type="match status" value="1"/>
</dbReference>
<dbReference type="Proteomes" id="UP000326380">
    <property type="component" value="Unassembled WGS sequence"/>
</dbReference>
<dbReference type="RefSeq" id="WP_151080572.1">
    <property type="nucleotide sequence ID" value="NZ_CP047647.1"/>
</dbReference>
<gene>
    <name evidence="2" type="ORF">F0P96_19030</name>
</gene>
<proteinExistence type="predicted"/>
<dbReference type="SUPFAM" id="SSF74653">
    <property type="entry name" value="TolA/TonB C-terminal domain"/>
    <property type="match status" value="1"/>
</dbReference>
<organism evidence="2 3">
    <name type="scientific">Hymenobacter busanensis</name>
    <dbReference type="NCBI Taxonomy" id="2607656"/>
    <lineage>
        <taxon>Bacteria</taxon>
        <taxon>Pseudomonadati</taxon>
        <taxon>Bacteroidota</taxon>
        <taxon>Cytophagia</taxon>
        <taxon>Cytophagales</taxon>
        <taxon>Hymenobacteraceae</taxon>
        <taxon>Hymenobacter</taxon>
    </lineage>
</organism>
<dbReference type="EMBL" id="VTWU01000008">
    <property type="protein sequence ID" value="KAA9325861.1"/>
    <property type="molecule type" value="Genomic_DNA"/>
</dbReference>